<dbReference type="AlphaFoldDB" id="A0A2V4VP76"/>
<accession>A0A2V4VP76</accession>
<dbReference type="SMART" id="SM00746">
    <property type="entry name" value="TRASH"/>
    <property type="match status" value="4"/>
</dbReference>
<evidence type="ECO:0000313" key="4">
    <source>
        <dbReference type="Proteomes" id="UP000247790"/>
    </source>
</evidence>
<protein>
    <submittedName>
        <fullName evidence="2">DNA mismatch endonuclease Vsr</fullName>
    </submittedName>
</protein>
<dbReference type="RefSeq" id="WP_110895144.1">
    <property type="nucleotide sequence ID" value="NZ_CP054614.1"/>
</dbReference>
<dbReference type="EMBL" id="CP054614">
    <property type="protein sequence ID" value="QKS56012.1"/>
    <property type="molecule type" value="Genomic_DNA"/>
</dbReference>
<feature type="domain" description="TRASH" evidence="1">
    <location>
        <begin position="104"/>
        <end position="133"/>
    </location>
</feature>
<proteinExistence type="predicted"/>
<dbReference type="GO" id="GO:0004519">
    <property type="term" value="F:endonuclease activity"/>
    <property type="evidence" value="ECO:0007669"/>
    <property type="project" value="UniProtKB-KW"/>
</dbReference>
<dbReference type="InterPro" id="IPR011017">
    <property type="entry name" value="TRASH_dom"/>
</dbReference>
<dbReference type="SUPFAM" id="SSF52980">
    <property type="entry name" value="Restriction endonuclease-like"/>
    <property type="match status" value="1"/>
</dbReference>
<dbReference type="OrthoDB" id="9757917at2"/>
<keyword evidence="5" id="KW-1185">Reference proteome</keyword>
<keyword evidence="2" id="KW-0378">Hydrolase</keyword>
<evidence type="ECO:0000259" key="1">
    <source>
        <dbReference type="SMART" id="SM00746"/>
    </source>
</evidence>
<dbReference type="EMBL" id="QJSW01000002">
    <property type="protein sequence ID" value="PYE51651.1"/>
    <property type="molecule type" value="Genomic_DNA"/>
</dbReference>
<keyword evidence="2" id="KW-0540">Nuclease</keyword>
<reference evidence="2 4" key="1">
    <citation type="submission" date="2018-06" db="EMBL/GenBank/DDBJ databases">
        <title>Genomic Encyclopedia of Type Strains, Phase III (KMG-III): the genomes of soil and plant-associated and newly described type strains.</title>
        <authorList>
            <person name="Whitman W."/>
        </authorList>
    </citation>
    <scope>NUCLEOTIDE SEQUENCE [LARGE SCALE GENOMIC DNA]</scope>
    <source>
        <strain evidence="2 4">CECT 7022</strain>
    </source>
</reference>
<feature type="domain" description="TRASH" evidence="1">
    <location>
        <begin position="5"/>
        <end position="39"/>
    </location>
</feature>
<evidence type="ECO:0000313" key="5">
    <source>
        <dbReference type="Proteomes" id="UP000509327"/>
    </source>
</evidence>
<dbReference type="Gene3D" id="3.40.960.10">
    <property type="entry name" value="VSR Endonuclease"/>
    <property type="match status" value="1"/>
</dbReference>
<dbReference type="Proteomes" id="UP000509327">
    <property type="component" value="Chromosome"/>
</dbReference>
<feature type="domain" description="TRASH" evidence="1">
    <location>
        <begin position="138"/>
        <end position="170"/>
    </location>
</feature>
<evidence type="ECO:0000313" key="2">
    <source>
        <dbReference type="EMBL" id="PYE51651.1"/>
    </source>
</evidence>
<feature type="domain" description="TRASH" evidence="1">
    <location>
        <begin position="55"/>
        <end position="94"/>
    </location>
</feature>
<dbReference type="InterPro" id="IPR011335">
    <property type="entry name" value="Restrct_endonuc-II-like"/>
</dbReference>
<sequence length="346" mass="40234">MEVKCAQCSVKLIRRPHEIKRNKNHFCNPQCHGLWNSANKLGKNNPIYKQQKVNCGNCNVGFTVPKYKYNDLQSGKVKNLFCKKSCLQKWQSMNFTKKAKKKSCLHCKNDFLTKNEKIKFCSLGCSSLYRMVVVDLNCDLCGTAIVRKPSMIHDNNFCSVTCRSKWNSKTKKLHVKKECVICKNTYKVKNNQKDRNKCCSKKCLNIWISTVYSKTEEAQQHLIKGGIKSTMLKNFSETKPEKAVREYLDSNHVTYETQKSMYDKFVVDFYLPKEKIVIEVLGDYWHANPTKYGKTDNLIPLTPKQERQINKDKARKAYLETCGHKVIMAWECDIYEDIKGTLKEII</sequence>
<reference evidence="3 5" key="2">
    <citation type="submission" date="2020-06" db="EMBL/GenBank/DDBJ databases">
        <title>Complete genome of Paenibacillus barcinonensis KACC11450.</title>
        <authorList>
            <person name="Kim M."/>
            <person name="Park Y.-J."/>
            <person name="Shin J.-H."/>
        </authorList>
    </citation>
    <scope>NUCLEOTIDE SEQUENCE [LARGE SCALE GENOMIC DNA]</scope>
    <source>
        <strain evidence="3 5">KACC11450</strain>
    </source>
</reference>
<gene>
    <name evidence="2" type="ORF">DFQ00_102446</name>
    <name evidence="3" type="ORF">HUB98_06415</name>
</gene>
<organism evidence="2 4">
    <name type="scientific">Paenibacillus barcinonensis</name>
    <dbReference type="NCBI Taxonomy" id="198119"/>
    <lineage>
        <taxon>Bacteria</taxon>
        <taxon>Bacillati</taxon>
        <taxon>Bacillota</taxon>
        <taxon>Bacilli</taxon>
        <taxon>Bacillales</taxon>
        <taxon>Paenibacillaceae</taxon>
        <taxon>Paenibacillus</taxon>
    </lineage>
</organism>
<name>A0A2V4VP76_PAEBA</name>
<evidence type="ECO:0000313" key="3">
    <source>
        <dbReference type="EMBL" id="QKS56012.1"/>
    </source>
</evidence>
<dbReference type="Proteomes" id="UP000247790">
    <property type="component" value="Unassembled WGS sequence"/>
</dbReference>
<keyword evidence="2" id="KW-0255">Endonuclease</keyword>